<organism evidence="3">
    <name type="scientific">marine sediment metagenome</name>
    <dbReference type="NCBI Taxonomy" id="412755"/>
    <lineage>
        <taxon>unclassified sequences</taxon>
        <taxon>metagenomes</taxon>
        <taxon>ecological metagenomes</taxon>
    </lineage>
</organism>
<dbReference type="InterPro" id="IPR036291">
    <property type="entry name" value="NAD(P)-bd_dom_sf"/>
</dbReference>
<evidence type="ECO:0000259" key="2">
    <source>
        <dbReference type="Pfam" id="PF01370"/>
    </source>
</evidence>
<dbReference type="EMBL" id="BARW01004619">
    <property type="protein sequence ID" value="GAI65017.1"/>
    <property type="molecule type" value="Genomic_DNA"/>
</dbReference>
<dbReference type="Pfam" id="PF01370">
    <property type="entry name" value="Epimerase"/>
    <property type="match status" value="1"/>
</dbReference>
<dbReference type="PANTHER" id="PTHR43000">
    <property type="entry name" value="DTDP-D-GLUCOSE 4,6-DEHYDRATASE-RELATED"/>
    <property type="match status" value="1"/>
</dbReference>
<name>X1Q988_9ZZZZ</name>
<dbReference type="Gene3D" id="3.40.50.720">
    <property type="entry name" value="NAD(P)-binding Rossmann-like Domain"/>
    <property type="match status" value="1"/>
</dbReference>
<reference evidence="3" key="1">
    <citation type="journal article" date="2014" name="Front. Microbiol.">
        <title>High frequency of phylogenetically diverse reductive dehalogenase-homologous genes in deep subseafloor sedimentary metagenomes.</title>
        <authorList>
            <person name="Kawai M."/>
            <person name="Futagami T."/>
            <person name="Toyoda A."/>
            <person name="Takaki Y."/>
            <person name="Nishi S."/>
            <person name="Hori S."/>
            <person name="Arai W."/>
            <person name="Tsubouchi T."/>
            <person name="Morono Y."/>
            <person name="Uchiyama I."/>
            <person name="Ito T."/>
            <person name="Fujiyama A."/>
            <person name="Inagaki F."/>
            <person name="Takami H."/>
        </authorList>
    </citation>
    <scope>NUCLEOTIDE SEQUENCE</scope>
    <source>
        <strain evidence="3">Expedition CK06-06</strain>
    </source>
</reference>
<evidence type="ECO:0000256" key="1">
    <source>
        <dbReference type="ARBA" id="ARBA00007637"/>
    </source>
</evidence>
<comment type="caution">
    <text evidence="3">The sequence shown here is derived from an EMBL/GenBank/DDBJ whole genome shotgun (WGS) entry which is preliminary data.</text>
</comment>
<feature type="domain" description="NAD-dependent epimerase/dehydratase" evidence="2">
    <location>
        <begin position="2"/>
        <end position="133"/>
    </location>
</feature>
<accession>X1Q988</accession>
<gene>
    <name evidence="3" type="ORF">S12H4_10682</name>
</gene>
<dbReference type="AlphaFoldDB" id="X1Q988"/>
<protein>
    <recommendedName>
        <fullName evidence="2">NAD-dependent epimerase/dehydratase domain-containing protein</fullName>
    </recommendedName>
</protein>
<dbReference type="SUPFAM" id="SSF51735">
    <property type="entry name" value="NAD(P)-binding Rossmann-fold domains"/>
    <property type="match status" value="1"/>
</dbReference>
<comment type="similarity">
    <text evidence="1">Belongs to the NAD(P)-dependent epimerase/dehydratase family.</text>
</comment>
<proteinExistence type="inferred from homology"/>
<dbReference type="InterPro" id="IPR001509">
    <property type="entry name" value="Epimerase_deHydtase"/>
</dbReference>
<evidence type="ECO:0000313" key="3">
    <source>
        <dbReference type="EMBL" id="GAI65017.1"/>
    </source>
</evidence>
<sequence>MWDVNVLGTERLLSIVKDSSIKYLCYLSSAGVVGRTNIKWVDEKTKCEPQNVYERSKWEAEQLVAGGIDGCRIVILRPTNVIDNKRPGALGLPMRSSWLDRFKVFLKGGECAHIVHAEDVAEAAMYFVSRPFNIPRCFFVSCDYELLNTFAGLWALYRTKNQDA</sequence>